<dbReference type="Pfam" id="PF13561">
    <property type="entry name" value="adh_short_C2"/>
    <property type="match status" value="1"/>
</dbReference>
<dbReference type="PANTHER" id="PTHR24321:SF8">
    <property type="entry name" value="ESTRADIOL 17-BETA-DEHYDROGENASE 8-RELATED"/>
    <property type="match status" value="1"/>
</dbReference>
<evidence type="ECO:0000256" key="1">
    <source>
        <dbReference type="ARBA" id="ARBA00006484"/>
    </source>
</evidence>
<evidence type="ECO:0000256" key="2">
    <source>
        <dbReference type="ARBA" id="ARBA00023002"/>
    </source>
</evidence>
<keyword evidence="2" id="KW-0560">Oxidoreductase</keyword>
<gene>
    <name evidence="3" type="ORF">GCM10017083_22570</name>
</gene>
<accession>A0A918XRF7</accession>
<dbReference type="NCBIfam" id="NF009466">
    <property type="entry name" value="PRK12826.1-2"/>
    <property type="match status" value="1"/>
</dbReference>
<dbReference type="InterPro" id="IPR002347">
    <property type="entry name" value="SDR_fam"/>
</dbReference>
<sequence>MNLDLTGKRAIISAGGAGIGRRTAELFTAAGARVVVCDLDADALETAKASIPGLEGSVCDVADAGAYQAFLEGAIDRLGGLDIMVNNAGTAGPTAPVEEVALEDWTACLTVNMTSAFLGTRTAVPALKKAGGGSIVNLSSAAGKFAFPMRSPYSAAKFGIVGFTRTCAMELGQYGIRVNCIQPGPVEGARIDRVIRAKAEAQGISENAMRDQMTSGTHLRSFVTASDIAHQILFLCSDAGCRITGQALSVDAGLEGLM</sequence>
<comment type="similarity">
    <text evidence="1">Belongs to the short-chain dehydrogenases/reductases (SDR) family.</text>
</comment>
<comment type="caution">
    <text evidence="3">The sequence shown here is derived from an EMBL/GenBank/DDBJ whole genome shotgun (WGS) entry which is preliminary data.</text>
</comment>
<dbReference type="Proteomes" id="UP000630353">
    <property type="component" value="Unassembled WGS sequence"/>
</dbReference>
<reference evidence="3" key="1">
    <citation type="journal article" date="2014" name="Int. J. Syst. Evol. Microbiol.">
        <title>Complete genome sequence of Corynebacterium casei LMG S-19264T (=DSM 44701T), isolated from a smear-ripened cheese.</title>
        <authorList>
            <consortium name="US DOE Joint Genome Institute (JGI-PGF)"/>
            <person name="Walter F."/>
            <person name="Albersmeier A."/>
            <person name="Kalinowski J."/>
            <person name="Ruckert C."/>
        </authorList>
    </citation>
    <scope>NUCLEOTIDE SEQUENCE</scope>
    <source>
        <strain evidence="3">KCTC 42651</strain>
    </source>
</reference>
<organism evidence="3 4">
    <name type="scientific">Thalassobaculum fulvum</name>
    <dbReference type="NCBI Taxonomy" id="1633335"/>
    <lineage>
        <taxon>Bacteria</taxon>
        <taxon>Pseudomonadati</taxon>
        <taxon>Pseudomonadota</taxon>
        <taxon>Alphaproteobacteria</taxon>
        <taxon>Rhodospirillales</taxon>
        <taxon>Thalassobaculaceae</taxon>
        <taxon>Thalassobaculum</taxon>
    </lineage>
</organism>
<evidence type="ECO:0000313" key="4">
    <source>
        <dbReference type="Proteomes" id="UP000630353"/>
    </source>
</evidence>
<keyword evidence="4" id="KW-1185">Reference proteome</keyword>
<dbReference type="PRINTS" id="PR00080">
    <property type="entry name" value="SDRFAMILY"/>
</dbReference>
<evidence type="ECO:0000313" key="3">
    <source>
        <dbReference type="EMBL" id="GHD49804.1"/>
    </source>
</evidence>
<dbReference type="PRINTS" id="PR00081">
    <property type="entry name" value="GDHRDH"/>
</dbReference>
<dbReference type="RefSeq" id="WP_189989416.1">
    <property type="nucleotide sequence ID" value="NZ_BMZS01000004.1"/>
</dbReference>
<reference evidence="3" key="2">
    <citation type="submission" date="2020-09" db="EMBL/GenBank/DDBJ databases">
        <authorList>
            <person name="Sun Q."/>
            <person name="Kim S."/>
        </authorList>
    </citation>
    <scope>NUCLEOTIDE SEQUENCE</scope>
    <source>
        <strain evidence="3">KCTC 42651</strain>
    </source>
</reference>
<dbReference type="CDD" id="cd05233">
    <property type="entry name" value="SDR_c"/>
    <property type="match status" value="1"/>
</dbReference>
<dbReference type="FunFam" id="3.40.50.720:FF:000084">
    <property type="entry name" value="Short-chain dehydrogenase reductase"/>
    <property type="match status" value="1"/>
</dbReference>
<dbReference type="PANTHER" id="PTHR24321">
    <property type="entry name" value="DEHYDROGENASES, SHORT CHAIN"/>
    <property type="match status" value="1"/>
</dbReference>
<protein>
    <submittedName>
        <fullName evidence="3">3-ketoacyl-ACP reductase</fullName>
    </submittedName>
</protein>
<dbReference type="SUPFAM" id="SSF51735">
    <property type="entry name" value="NAD(P)-binding Rossmann-fold domains"/>
    <property type="match status" value="1"/>
</dbReference>
<dbReference type="GO" id="GO:0016491">
    <property type="term" value="F:oxidoreductase activity"/>
    <property type="evidence" value="ECO:0007669"/>
    <property type="project" value="UniProtKB-KW"/>
</dbReference>
<proteinExistence type="inferred from homology"/>
<dbReference type="Gene3D" id="3.40.50.720">
    <property type="entry name" value="NAD(P)-binding Rossmann-like Domain"/>
    <property type="match status" value="1"/>
</dbReference>
<dbReference type="EMBL" id="BMZS01000004">
    <property type="protein sequence ID" value="GHD49804.1"/>
    <property type="molecule type" value="Genomic_DNA"/>
</dbReference>
<dbReference type="AlphaFoldDB" id="A0A918XRF7"/>
<dbReference type="InterPro" id="IPR036291">
    <property type="entry name" value="NAD(P)-bd_dom_sf"/>
</dbReference>
<name>A0A918XRF7_9PROT</name>